<gene>
    <name evidence="4" type="primary">PPE26_3</name>
    <name evidence="4" type="ORF">MMARJ_14610</name>
</gene>
<name>A0ABM7JAC0_9MYCO</name>
<proteinExistence type="inferred from homology"/>
<dbReference type="SUPFAM" id="SSF140459">
    <property type="entry name" value="PE/PPE dimer-like"/>
    <property type="match status" value="1"/>
</dbReference>
<dbReference type="InterPro" id="IPR022171">
    <property type="entry name" value="PPE_C"/>
</dbReference>
<dbReference type="InterPro" id="IPR038332">
    <property type="entry name" value="PPE_sf"/>
</dbReference>
<dbReference type="EMBL" id="AP022584">
    <property type="protein sequence ID" value="BBY10721.1"/>
    <property type="molecule type" value="Genomic_DNA"/>
</dbReference>
<evidence type="ECO:0000313" key="5">
    <source>
        <dbReference type="Proteomes" id="UP000466831"/>
    </source>
</evidence>
<dbReference type="RefSeq" id="WP_083020195.1">
    <property type="nucleotide sequence ID" value="NZ_AP022584.1"/>
</dbReference>
<dbReference type="Proteomes" id="UP000466831">
    <property type="component" value="Chromosome"/>
</dbReference>
<dbReference type="PANTHER" id="PTHR46766:SF1">
    <property type="entry name" value="GLUTAMINE-RICH PROTEIN 2"/>
    <property type="match status" value="1"/>
</dbReference>
<evidence type="ECO:0000256" key="1">
    <source>
        <dbReference type="ARBA" id="ARBA00010652"/>
    </source>
</evidence>
<protein>
    <submittedName>
        <fullName evidence="4">PPE family protein</fullName>
    </submittedName>
</protein>
<dbReference type="InterPro" id="IPR000030">
    <property type="entry name" value="PPE_dom"/>
</dbReference>
<dbReference type="Pfam" id="PF00823">
    <property type="entry name" value="PPE"/>
    <property type="match status" value="1"/>
</dbReference>
<sequence length="408" mass="40227">MDFGALPPEINSGRMYSGPGCGSMLAASAAWDGLAADLHSAAGSYGTVISDLTSAAWRGSASVAMAAAAAPYISWLTTTAVLCEQAAAGARGAAAAYEAAFGMTVPPPVVAANRAQLMLLIATNILGQNTPAIAATEAEYGEMWAQDAGAMYEYAGLSAAASALPPFTSPAPTSNPAGVAAQGAAAANAGAMSAGTATQTVISTGSRLLSAMPNALEGLGLPLSAAAPLPSFFELLSLLSPVNLAVSSVATAITSTGTAGSYAGLGYAAHYDADGASKMDAILQRLGAAPEAFGPSASMSLGSADLRAGGDAAPASSAGLGRACSVGALSVPPNWTATAPPIRRISVAGPDTLSETVPTVLAAIPENLLNEMVLAGMAVRGITGNAPRGRPRITITVTQHPPDSEIGR</sequence>
<keyword evidence="5" id="KW-1185">Reference proteome</keyword>
<comment type="similarity">
    <text evidence="1">Belongs to the mycobacterial PPE family.</text>
</comment>
<feature type="domain" description="PPE family C-terminal" evidence="3">
    <location>
        <begin position="317"/>
        <end position="395"/>
    </location>
</feature>
<evidence type="ECO:0000259" key="3">
    <source>
        <dbReference type="Pfam" id="PF12484"/>
    </source>
</evidence>
<dbReference type="Gene3D" id="1.20.1260.20">
    <property type="entry name" value="PPE superfamily"/>
    <property type="match status" value="1"/>
</dbReference>
<feature type="domain" description="PPE" evidence="2">
    <location>
        <begin position="2"/>
        <end position="165"/>
    </location>
</feature>
<reference evidence="4 5" key="1">
    <citation type="journal article" date="2019" name="Emerg. Microbes Infect.">
        <title>Comprehensive subspecies identification of 175 nontuberculous mycobacteria species based on 7547 genomic profiles.</title>
        <authorList>
            <person name="Matsumoto Y."/>
            <person name="Kinjo T."/>
            <person name="Motooka D."/>
            <person name="Nabeya D."/>
            <person name="Jung N."/>
            <person name="Uechi K."/>
            <person name="Horii T."/>
            <person name="Iida T."/>
            <person name="Fujita J."/>
            <person name="Nakamura S."/>
        </authorList>
    </citation>
    <scope>NUCLEOTIDE SEQUENCE [LARGE SCALE GENOMIC DNA]</scope>
    <source>
        <strain evidence="4 5">JCM 17324</strain>
    </source>
</reference>
<evidence type="ECO:0000313" key="4">
    <source>
        <dbReference type="EMBL" id="BBY10721.1"/>
    </source>
</evidence>
<organism evidence="4 5">
    <name type="scientific">Mycobacterium marseillense</name>
    <dbReference type="NCBI Taxonomy" id="701042"/>
    <lineage>
        <taxon>Bacteria</taxon>
        <taxon>Bacillati</taxon>
        <taxon>Actinomycetota</taxon>
        <taxon>Actinomycetes</taxon>
        <taxon>Mycobacteriales</taxon>
        <taxon>Mycobacteriaceae</taxon>
        <taxon>Mycobacterium</taxon>
        <taxon>Mycobacterium avium complex (MAC)</taxon>
    </lineage>
</organism>
<dbReference type="PANTHER" id="PTHR46766">
    <property type="entry name" value="GLUTAMINE-RICH PROTEIN 2"/>
    <property type="match status" value="1"/>
</dbReference>
<accession>A0ABM7JAC0</accession>
<evidence type="ECO:0000259" key="2">
    <source>
        <dbReference type="Pfam" id="PF00823"/>
    </source>
</evidence>
<dbReference type="Pfam" id="PF12484">
    <property type="entry name" value="PPE-SVP"/>
    <property type="match status" value="1"/>
</dbReference>